<dbReference type="Proteomes" id="UP001141552">
    <property type="component" value="Unassembled WGS sequence"/>
</dbReference>
<keyword evidence="6" id="KW-1185">Reference proteome</keyword>
<sequence length="490" mass="55225">MGEREEKENIVLFPFMAQGHIIPFLALALHIERTKKNYTITFVNTPLNIQNLKSALPPPPSASTSTSRIRFVEIPFNSEEHGLPPHAENTDILPYPLIIKLIHASTSLRPAFKTLLQQITQEQGGKPPLCVIADIFFGWTTGVARELGLFHAIFSSCGFGFACYYSLWLSLPHRNMESGEVYESFELQDFIEASRFHKTQLPLNILEADGTDSWSVFQRKNLAEWKDSDGVLFNTVEEFDEVGLSYFRRKLGRPAWAIGPILLSKENRAGVSADSCKDWLDTKPEGSVLYASFGSNNTISPSQMIQLAMALEGSGKNFIWVVRPPIGFDINSEFRAKEWLPPGFEERAKDSGRGLIVQRWAPQVEILSHRSTGAFLSHCGWNSVLEALNNGVPLIGWGMAAEQFFNVKFLEEEWGVCVEVARGKTCEVRHEDVRTKIELVMNQTEKRKEMTRKACEIKEMMRSATRDEDGSKGSSVQALDDFFNAAMLRH</sequence>
<protein>
    <recommendedName>
        <fullName evidence="7">Glycosyltransferase</fullName>
    </recommendedName>
</protein>
<gene>
    <name evidence="5" type="ORF">Tsubulata_043433</name>
</gene>
<comment type="caution">
    <text evidence="5">The sequence shown here is derived from an EMBL/GenBank/DDBJ whole genome shotgun (WGS) entry which is preliminary data.</text>
</comment>
<evidence type="ECO:0000313" key="6">
    <source>
        <dbReference type="Proteomes" id="UP001141552"/>
    </source>
</evidence>
<dbReference type="EMBL" id="JAKUCV010001852">
    <property type="protein sequence ID" value="KAJ4844828.1"/>
    <property type="molecule type" value="Genomic_DNA"/>
</dbReference>
<keyword evidence="4" id="KW-1133">Transmembrane helix</keyword>
<feature type="transmembrane region" description="Helical" evidence="4">
    <location>
        <begin position="12"/>
        <end position="31"/>
    </location>
</feature>
<dbReference type="PANTHER" id="PTHR48047">
    <property type="entry name" value="GLYCOSYLTRANSFERASE"/>
    <property type="match status" value="1"/>
</dbReference>
<organism evidence="5 6">
    <name type="scientific">Turnera subulata</name>
    <dbReference type="NCBI Taxonomy" id="218843"/>
    <lineage>
        <taxon>Eukaryota</taxon>
        <taxon>Viridiplantae</taxon>
        <taxon>Streptophyta</taxon>
        <taxon>Embryophyta</taxon>
        <taxon>Tracheophyta</taxon>
        <taxon>Spermatophyta</taxon>
        <taxon>Magnoliopsida</taxon>
        <taxon>eudicotyledons</taxon>
        <taxon>Gunneridae</taxon>
        <taxon>Pentapetalae</taxon>
        <taxon>rosids</taxon>
        <taxon>fabids</taxon>
        <taxon>Malpighiales</taxon>
        <taxon>Passifloraceae</taxon>
        <taxon>Turnera</taxon>
    </lineage>
</organism>
<dbReference type="Pfam" id="PF00201">
    <property type="entry name" value="UDPGT"/>
    <property type="match status" value="1"/>
</dbReference>
<dbReference type="SUPFAM" id="SSF53756">
    <property type="entry name" value="UDP-Glycosyltransferase/glycogen phosphorylase"/>
    <property type="match status" value="1"/>
</dbReference>
<dbReference type="Gene3D" id="3.40.50.2000">
    <property type="entry name" value="Glycogen Phosphorylase B"/>
    <property type="match status" value="2"/>
</dbReference>
<accession>A0A9Q0JK84</accession>
<dbReference type="OrthoDB" id="5835829at2759"/>
<reference evidence="5" key="2">
    <citation type="journal article" date="2023" name="Plants (Basel)">
        <title>Annotation of the Turnera subulata (Passifloraceae) Draft Genome Reveals the S-Locus Evolved after the Divergence of Turneroideae from Passifloroideae in a Stepwise Manner.</title>
        <authorList>
            <person name="Henning P.M."/>
            <person name="Roalson E.H."/>
            <person name="Mir W."/>
            <person name="McCubbin A.G."/>
            <person name="Shore J.S."/>
        </authorList>
    </citation>
    <scope>NUCLEOTIDE SEQUENCE</scope>
    <source>
        <strain evidence="5">F60SS</strain>
    </source>
</reference>
<dbReference type="CDD" id="cd03784">
    <property type="entry name" value="GT1_Gtf-like"/>
    <property type="match status" value="1"/>
</dbReference>
<evidence type="ECO:0000256" key="2">
    <source>
        <dbReference type="ARBA" id="ARBA00022676"/>
    </source>
</evidence>
<comment type="similarity">
    <text evidence="1">Belongs to the UDP-glycosyltransferase family.</text>
</comment>
<evidence type="ECO:0000256" key="4">
    <source>
        <dbReference type="SAM" id="Phobius"/>
    </source>
</evidence>
<dbReference type="FunFam" id="3.40.50.2000:FF:000103">
    <property type="entry name" value="Glycosyltransferase"/>
    <property type="match status" value="1"/>
</dbReference>
<reference evidence="5" key="1">
    <citation type="submission" date="2022-02" db="EMBL/GenBank/DDBJ databases">
        <authorList>
            <person name="Henning P.M."/>
            <person name="McCubbin A.G."/>
            <person name="Shore J.S."/>
        </authorList>
    </citation>
    <scope>NUCLEOTIDE SEQUENCE</scope>
    <source>
        <strain evidence="5">F60SS</strain>
        <tissue evidence="5">Leaves</tissue>
    </source>
</reference>
<dbReference type="FunFam" id="3.40.50.2000:FF:000064">
    <property type="entry name" value="Glycosyltransferase"/>
    <property type="match status" value="1"/>
</dbReference>
<dbReference type="PANTHER" id="PTHR48047:SF61">
    <property type="entry name" value="OS04G0273600 PROTEIN"/>
    <property type="match status" value="1"/>
</dbReference>
<feature type="transmembrane region" description="Helical" evidence="4">
    <location>
        <begin position="147"/>
        <end position="168"/>
    </location>
</feature>
<keyword evidence="2" id="KW-0328">Glycosyltransferase</keyword>
<dbReference type="GO" id="GO:0035251">
    <property type="term" value="F:UDP-glucosyltransferase activity"/>
    <property type="evidence" value="ECO:0007669"/>
    <property type="project" value="TreeGrafter"/>
</dbReference>
<dbReference type="AlphaFoldDB" id="A0A9Q0JK84"/>
<keyword evidence="4" id="KW-0472">Membrane</keyword>
<evidence type="ECO:0000256" key="1">
    <source>
        <dbReference type="ARBA" id="ARBA00009995"/>
    </source>
</evidence>
<keyword evidence="3" id="KW-0808">Transferase</keyword>
<evidence type="ECO:0008006" key="7">
    <source>
        <dbReference type="Google" id="ProtNLM"/>
    </source>
</evidence>
<evidence type="ECO:0000256" key="3">
    <source>
        <dbReference type="ARBA" id="ARBA00022679"/>
    </source>
</evidence>
<dbReference type="InterPro" id="IPR002213">
    <property type="entry name" value="UDP_glucos_trans"/>
</dbReference>
<evidence type="ECO:0000313" key="5">
    <source>
        <dbReference type="EMBL" id="KAJ4844828.1"/>
    </source>
</evidence>
<proteinExistence type="inferred from homology"/>
<keyword evidence="4" id="KW-0812">Transmembrane</keyword>
<name>A0A9Q0JK84_9ROSI</name>